<dbReference type="RefSeq" id="WP_378799468.1">
    <property type="nucleotide sequence ID" value="NZ_JBHUER010000007.1"/>
</dbReference>
<organism evidence="1 2">
    <name type="scientific">Methylopila henanensis</name>
    <dbReference type="NCBI Taxonomy" id="873516"/>
    <lineage>
        <taxon>Bacteria</taxon>
        <taxon>Pseudomonadati</taxon>
        <taxon>Pseudomonadota</taxon>
        <taxon>Alphaproteobacteria</taxon>
        <taxon>Hyphomicrobiales</taxon>
        <taxon>Methylopilaceae</taxon>
        <taxon>Methylopila</taxon>
    </lineage>
</organism>
<name>A0ABW4K8D6_9HYPH</name>
<sequence length="83" mass="9355">MSGPDEQAAAERLKRLRCARVELEEARYNGVRRVRDANGEEVEYRSDAELARAMVALDQEIATMAGRTRNAFTFRTSKGLDHA</sequence>
<proteinExistence type="predicted"/>
<dbReference type="EMBL" id="JBHUER010000007">
    <property type="protein sequence ID" value="MFD1703358.1"/>
    <property type="molecule type" value="Genomic_DNA"/>
</dbReference>
<protein>
    <submittedName>
        <fullName evidence="1">Phage head-tail joining protein</fullName>
    </submittedName>
</protein>
<comment type="caution">
    <text evidence="1">The sequence shown here is derived from an EMBL/GenBank/DDBJ whole genome shotgun (WGS) entry which is preliminary data.</text>
</comment>
<keyword evidence="2" id="KW-1185">Reference proteome</keyword>
<reference evidence="2" key="1">
    <citation type="journal article" date="2019" name="Int. J. Syst. Evol. Microbiol.">
        <title>The Global Catalogue of Microorganisms (GCM) 10K type strain sequencing project: providing services to taxonomists for standard genome sequencing and annotation.</title>
        <authorList>
            <consortium name="The Broad Institute Genomics Platform"/>
            <consortium name="The Broad Institute Genome Sequencing Center for Infectious Disease"/>
            <person name="Wu L."/>
            <person name="Ma J."/>
        </authorList>
    </citation>
    <scope>NUCLEOTIDE SEQUENCE [LARGE SCALE GENOMIC DNA]</scope>
    <source>
        <strain evidence="2">KCTC 23707</strain>
    </source>
</reference>
<dbReference type="NCBIfam" id="NF047331">
    <property type="entry name" value="phage_HTJ"/>
    <property type="match status" value="1"/>
</dbReference>
<gene>
    <name evidence="1" type="ORF">ACFSCV_10120</name>
</gene>
<evidence type="ECO:0000313" key="1">
    <source>
        <dbReference type="EMBL" id="MFD1703358.1"/>
    </source>
</evidence>
<dbReference type="Proteomes" id="UP001597308">
    <property type="component" value="Unassembled WGS sequence"/>
</dbReference>
<accession>A0ABW4K8D6</accession>
<evidence type="ECO:0000313" key="2">
    <source>
        <dbReference type="Proteomes" id="UP001597308"/>
    </source>
</evidence>